<dbReference type="Gene3D" id="1.10.443.10">
    <property type="entry name" value="Intergrase catalytic core"/>
    <property type="match status" value="1"/>
</dbReference>
<proteinExistence type="inferred from homology"/>
<dbReference type="RefSeq" id="WP_002951987.1">
    <property type="nucleotide sequence ID" value="NZ_AOTD01000127.1"/>
</dbReference>
<evidence type="ECO:0000313" key="5">
    <source>
        <dbReference type="EMBL" id="EMG30727.1"/>
    </source>
</evidence>
<dbReference type="SUPFAM" id="SSF56349">
    <property type="entry name" value="DNA breaking-rejoining enzymes"/>
    <property type="match status" value="1"/>
</dbReference>
<dbReference type="GO" id="GO:0015074">
    <property type="term" value="P:DNA integration"/>
    <property type="evidence" value="ECO:0007669"/>
    <property type="project" value="InterPro"/>
</dbReference>
<comment type="caution">
    <text evidence="5">The sequence shown here is derived from an EMBL/GenBank/DDBJ whole genome shotgun (WGS) entry which is preliminary data.</text>
</comment>
<dbReference type="PROSITE" id="PS51898">
    <property type="entry name" value="TYR_RECOMBINASE"/>
    <property type="match status" value="1"/>
</dbReference>
<dbReference type="Proteomes" id="UP000011782">
    <property type="component" value="Unassembled WGS sequence"/>
</dbReference>
<gene>
    <name evidence="5" type="ORF">H740_05065</name>
</gene>
<dbReference type="GO" id="GO:0006310">
    <property type="term" value="P:DNA recombination"/>
    <property type="evidence" value="ECO:0007669"/>
    <property type="project" value="UniProtKB-KW"/>
</dbReference>
<sequence length="372" mass="42634">MSISLSEYRKTKIPNIYVSKNYTNKFLFRKRSSDGKRATKVVEIAVREKWTGREYLQEAMAVFAEWAKGKDMAASNVSRIQPNIKVKQLWDLYMETRAKTKATTGLAAMFNNHIKNSPLGSLAIEKVTLDHIQIFYNSMRNKGLSPKTYNKTIKEILRPMFKYALIHRALAFEPTLGLKLDRIEKKSKVINCSDKLRNLFSAINELYADDVFYWTLFALIFMGRRKSEILNLQWKNINFNNNTMLLERTKNSNDYIVAIPNFIASKLQEIPRIAELVFASPVSGETIVNLDRQVKKIRELSGVENFHLHMARDIVVGALAEASADIHTMSGTLLHEELATLQHYLGVDTYKATQKSSQVIENLVATKRLGYK</sequence>
<evidence type="ECO:0000256" key="2">
    <source>
        <dbReference type="ARBA" id="ARBA00023125"/>
    </source>
</evidence>
<feature type="domain" description="Tyr recombinase" evidence="4">
    <location>
        <begin position="185"/>
        <end position="358"/>
    </location>
</feature>
<keyword evidence="3" id="KW-0233">DNA recombination</keyword>
<dbReference type="EMBL" id="AOTD01000127">
    <property type="protein sequence ID" value="EMG30727.1"/>
    <property type="molecule type" value="Genomic_DNA"/>
</dbReference>
<accession>M3JDF0</accession>
<comment type="similarity">
    <text evidence="1">Belongs to the 'phage' integrase family.</text>
</comment>
<dbReference type="InterPro" id="IPR010998">
    <property type="entry name" value="Integrase_recombinase_N"/>
</dbReference>
<name>M3JDF0_9BACT</name>
<evidence type="ECO:0000313" key="6">
    <source>
        <dbReference type="Proteomes" id="UP000011782"/>
    </source>
</evidence>
<protein>
    <submittedName>
        <fullName evidence="5">Integrase</fullName>
    </submittedName>
</protein>
<evidence type="ECO:0000256" key="3">
    <source>
        <dbReference type="ARBA" id="ARBA00023172"/>
    </source>
</evidence>
<evidence type="ECO:0000256" key="1">
    <source>
        <dbReference type="ARBA" id="ARBA00008857"/>
    </source>
</evidence>
<dbReference type="PATRIC" id="fig|1073353.3.peg.1081"/>
<dbReference type="Gene3D" id="1.10.150.130">
    <property type="match status" value="1"/>
</dbReference>
<keyword evidence="2" id="KW-0238">DNA-binding</keyword>
<evidence type="ECO:0000259" key="4">
    <source>
        <dbReference type="PROSITE" id="PS51898"/>
    </source>
</evidence>
<dbReference type="InterPro" id="IPR011010">
    <property type="entry name" value="DNA_brk_join_enz"/>
</dbReference>
<organism evidence="5 6">
    <name type="scientific">Campylobacter showae CC57C</name>
    <dbReference type="NCBI Taxonomy" id="1073353"/>
    <lineage>
        <taxon>Bacteria</taxon>
        <taxon>Pseudomonadati</taxon>
        <taxon>Campylobacterota</taxon>
        <taxon>Epsilonproteobacteria</taxon>
        <taxon>Campylobacterales</taxon>
        <taxon>Campylobacteraceae</taxon>
        <taxon>Campylobacter</taxon>
    </lineage>
</organism>
<dbReference type="Pfam" id="PF00589">
    <property type="entry name" value="Phage_integrase"/>
    <property type="match status" value="1"/>
</dbReference>
<dbReference type="InterPro" id="IPR013762">
    <property type="entry name" value="Integrase-like_cat_sf"/>
</dbReference>
<dbReference type="STRING" id="1073353.H740_05065"/>
<dbReference type="PANTHER" id="PTHR30349:SF41">
    <property type="entry name" value="INTEGRASE_RECOMBINASE PROTEIN MJ0367-RELATED"/>
    <property type="match status" value="1"/>
</dbReference>
<dbReference type="GO" id="GO:0003677">
    <property type="term" value="F:DNA binding"/>
    <property type="evidence" value="ECO:0007669"/>
    <property type="project" value="UniProtKB-KW"/>
</dbReference>
<dbReference type="OrthoDB" id="5346897at2"/>
<dbReference type="AlphaFoldDB" id="M3JDF0"/>
<dbReference type="InterPro" id="IPR002104">
    <property type="entry name" value="Integrase_catalytic"/>
</dbReference>
<dbReference type="PANTHER" id="PTHR30349">
    <property type="entry name" value="PHAGE INTEGRASE-RELATED"/>
    <property type="match status" value="1"/>
</dbReference>
<reference evidence="5 6" key="1">
    <citation type="submission" date="2013-02" db="EMBL/GenBank/DDBJ databases">
        <title>Co-occurrence of anaerobic bacteria in colorectal carcinomas.</title>
        <authorList>
            <person name="Holt R.A."/>
            <person name="Warren R.L."/>
            <person name="Allen-Vercoe E."/>
            <person name="Pleasance S."/>
            <person name="Freeman D.J."/>
            <person name="Watson P."/>
            <person name="Moore R."/>
            <person name="Cochrane K."/>
        </authorList>
    </citation>
    <scope>NUCLEOTIDE SEQUENCE [LARGE SCALE GENOMIC DNA]</scope>
    <source>
        <strain evidence="5 6">CC57C</strain>
    </source>
</reference>
<dbReference type="InterPro" id="IPR050090">
    <property type="entry name" value="Tyrosine_recombinase_XerCD"/>
</dbReference>